<reference evidence="7" key="1">
    <citation type="submission" date="2017-02" db="UniProtKB">
        <authorList>
            <consortium name="WormBaseParasite"/>
        </authorList>
    </citation>
    <scope>IDENTIFICATION</scope>
</reference>
<evidence type="ECO:0000256" key="1">
    <source>
        <dbReference type="ARBA" id="ARBA00004496"/>
    </source>
</evidence>
<dbReference type="InterPro" id="IPR036305">
    <property type="entry name" value="RGS_sf"/>
</dbReference>
<dbReference type="GO" id="GO:0005634">
    <property type="term" value="C:nucleus"/>
    <property type="evidence" value="ECO:0007669"/>
    <property type="project" value="TreeGrafter"/>
</dbReference>
<gene>
    <name evidence="5" type="ORF">EVEC_LOCUS9685</name>
</gene>
<keyword evidence="6" id="KW-1185">Reference proteome</keyword>
<dbReference type="GO" id="GO:0060090">
    <property type="term" value="F:molecular adaptor activity"/>
    <property type="evidence" value="ECO:0007669"/>
    <property type="project" value="TreeGrafter"/>
</dbReference>
<comment type="subcellular location">
    <subcellularLocation>
        <location evidence="1">Cytoplasm</location>
    </subcellularLocation>
</comment>
<dbReference type="GO" id="GO:0005886">
    <property type="term" value="C:plasma membrane"/>
    <property type="evidence" value="ECO:0007669"/>
    <property type="project" value="TreeGrafter"/>
</dbReference>
<dbReference type="InterPro" id="IPR043581">
    <property type="entry name" value="Axin-like"/>
</dbReference>
<keyword evidence="2" id="KW-0963">Cytoplasm</keyword>
<dbReference type="GO" id="GO:0031625">
    <property type="term" value="F:ubiquitin protein ligase binding"/>
    <property type="evidence" value="ECO:0007669"/>
    <property type="project" value="TreeGrafter"/>
</dbReference>
<name>A0A0N4VHN9_ENTVE</name>
<dbReference type="SUPFAM" id="SSF48097">
    <property type="entry name" value="Regulator of G-protein signaling, RGS"/>
    <property type="match status" value="1"/>
</dbReference>
<dbReference type="STRING" id="51028.A0A0N4VHN9"/>
<dbReference type="GO" id="GO:0032436">
    <property type="term" value="P:positive regulation of proteasomal ubiquitin-dependent protein catabolic process"/>
    <property type="evidence" value="ECO:0007669"/>
    <property type="project" value="TreeGrafter"/>
</dbReference>
<proteinExistence type="predicted"/>
<dbReference type="InterPro" id="IPR016137">
    <property type="entry name" value="RGS"/>
</dbReference>
<feature type="compositionally biased region" description="Polar residues" evidence="3">
    <location>
        <begin position="380"/>
        <end position="414"/>
    </location>
</feature>
<dbReference type="GO" id="GO:0005737">
    <property type="term" value="C:cytoplasm"/>
    <property type="evidence" value="ECO:0007669"/>
    <property type="project" value="UniProtKB-SubCell"/>
</dbReference>
<dbReference type="OrthoDB" id="10007451at2759"/>
<evidence type="ECO:0000256" key="2">
    <source>
        <dbReference type="ARBA" id="ARBA00022490"/>
    </source>
</evidence>
<sequence>MGPFEEHHRWSQKLENVLEDRDALEAFINWMKNESPFAEHPIRLHFAIIAYRNMCAEKNHRTVELGKNLHRRYVSVNTGLCTFLPEDVRNEVSLRVHSLSESDPDPTVFDCLIPYLNTFLRKQHAQFVSSDEFFKVYNQVADSSAKSLLGPPTSSSFRGKPRKSFTYQPILTAEMLLKTQYVRENTLGESEVEKLYPPASRMPYVCNATTSKNDSAVSSTFSSAANNQNAVLKLSTIREEQIRDNPTTLTLARLEKLDWPTSHDHNTEEGRKAFAAALTKKLNRLSAQRKRNDVMNQQLRNIENRKCSAREVVATSIEPSVAEDEDELDKYLREKMADSSSKPSPSYHTPDPNSVHSSRFRRKSKWSSPDRAQYNVVTPGVNSLYISNPYGSNGFMPSSQNKHVKNQNLNSATKHFSKER</sequence>
<dbReference type="AlphaFoldDB" id="A0A0N4VHN9"/>
<dbReference type="GO" id="GO:0090090">
    <property type="term" value="P:negative regulation of canonical Wnt signaling pathway"/>
    <property type="evidence" value="ECO:0007669"/>
    <property type="project" value="InterPro"/>
</dbReference>
<evidence type="ECO:0000259" key="4">
    <source>
        <dbReference type="SMART" id="SM00315"/>
    </source>
</evidence>
<evidence type="ECO:0000313" key="5">
    <source>
        <dbReference type="EMBL" id="VDD94934.1"/>
    </source>
</evidence>
<feature type="region of interest" description="Disordered" evidence="3">
    <location>
        <begin position="335"/>
        <end position="420"/>
    </location>
</feature>
<protein>
    <submittedName>
        <fullName evidence="7">RGS domain-containing protein</fullName>
    </submittedName>
</protein>
<dbReference type="Proteomes" id="UP000274131">
    <property type="component" value="Unassembled WGS sequence"/>
</dbReference>
<dbReference type="InterPro" id="IPR044926">
    <property type="entry name" value="RGS_subdomain_2"/>
</dbReference>
<feature type="compositionally biased region" description="Polar residues" evidence="3">
    <location>
        <begin position="338"/>
        <end position="356"/>
    </location>
</feature>
<dbReference type="SMART" id="SM00315">
    <property type="entry name" value="RGS"/>
    <property type="match status" value="1"/>
</dbReference>
<dbReference type="WBParaSite" id="EVEC_0001034001-mRNA-1">
    <property type="protein sequence ID" value="EVEC_0001034001-mRNA-1"/>
    <property type="gene ID" value="EVEC_0001034001"/>
</dbReference>
<reference evidence="5 6" key="2">
    <citation type="submission" date="2018-10" db="EMBL/GenBank/DDBJ databases">
        <authorList>
            <consortium name="Pathogen Informatics"/>
        </authorList>
    </citation>
    <scope>NUCLEOTIDE SEQUENCE [LARGE SCALE GENOMIC DNA]</scope>
</reference>
<dbReference type="PANTHER" id="PTHR46102:SF2">
    <property type="entry name" value="AXIN"/>
    <property type="match status" value="1"/>
</dbReference>
<dbReference type="GO" id="GO:0030877">
    <property type="term" value="C:beta-catenin destruction complex"/>
    <property type="evidence" value="ECO:0007669"/>
    <property type="project" value="TreeGrafter"/>
</dbReference>
<dbReference type="Pfam" id="PF00615">
    <property type="entry name" value="RGS"/>
    <property type="match status" value="1"/>
</dbReference>
<dbReference type="GO" id="GO:0019901">
    <property type="term" value="F:protein kinase binding"/>
    <property type="evidence" value="ECO:0007669"/>
    <property type="project" value="TreeGrafter"/>
</dbReference>
<evidence type="ECO:0000313" key="6">
    <source>
        <dbReference type="Proteomes" id="UP000274131"/>
    </source>
</evidence>
<evidence type="ECO:0000313" key="7">
    <source>
        <dbReference type="WBParaSite" id="EVEC_0001034001-mRNA-1"/>
    </source>
</evidence>
<dbReference type="PANTHER" id="PTHR46102">
    <property type="entry name" value="AXIN"/>
    <property type="match status" value="1"/>
</dbReference>
<dbReference type="GO" id="GO:0008013">
    <property type="term" value="F:beta-catenin binding"/>
    <property type="evidence" value="ECO:0007669"/>
    <property type="project" value="TreeGrafter"/>
</dbReference>
<evidence type="ECO:0000256" key="3">
    <source>
        <dbReference type="SAM" id="MobiDB-lite"/>
    </source>
</evidence>
<dbReference type="Gene3D" id="1.10.167.10">
    <property type="entry name" value="Regulator of G-protein Signalling 4, domain 2"/>
    <property type="match status" value="1"/>
</dbReference>
<accession>A0A0N4VHN9</accession>
<dbReference type="GO" id="GO:0048468">
    <property type="term" value="P:cell development"/>
    <property type="evidence" value="ECO:0007669"/>
    <property type="project" value="TreeGrafter"/>
</dbReference>
<feature type="domain" description="RGS" evidence="4">
    <location>
        <begin position="13"/>
        <end position="137"/>
    </location>
</feature>
<organism evidence="7">
    <name type="scientific">Enterobius vermicularis</name>
    <name type="common">Human pinworm</name>
    <dbReference type="NCBI Taxonomy" id="51028"/>
    <lineage>
        <taxon>Eukaryota</taxon>
        <taxon>Metazoa</taxon>
        <taxon>Ecdysozoa</taxon>
        <taxon>Nematoda</taxon>
        <taxon>Chromadorea</taxon>
        <taxon>Rhabditida</taxon>
        <taxon>Spirurina</taxon>
        <taxon>Oxyuridomorpha</taxon>
        <taxon>Oxyuroidea</taxon>
        <taxon>Oxyuridae</taxon>
        <taxon>Enterobius</taxon>
    </lineage>
</organism>
<dbReference type="EMBL" id="UXUI01010227">
    <property type="protein sequence ID" value="VDD94934.1"/>
    <property type="molecule type" value="Genomic_DNA"/>
</dbReference>